<sequence length="33" mass="3860">MQGQEKKKHKTEQAKLKPAEATTKRRDPNRTKP</sequence>
<evidence type="ECO:0000256" key="1">
    <source>
        <dbReference type="SAM" id="MobiDB-lite"/>
    </source>
</evidence>
<dbReference type="AlphaFoldDB" id="A0A0A9BL93"/>
<feature type="compositionally biased region" description="Basic residues" evidence="1">
    <location>
        <begin position="1"/>
        <end position="10"/>
    </location>
</feature>
<proteinExistence type="predicted"/>
<dbReference type="EMBL" id="GBRH01237858">
    <property type="protein sequence ID" value="JAD60037.1"/>
    <property type="molecule type" value="Transcribed_RNA"/>
</dbReference>
<accession>A0A0A9BL93</accession>
<feature type="compositionally biased region" description="Basic and acidic residues" evidence="1">
    <location>
        <begin position="11"/>
        <end position="33"/>
    </location>
</feature>
<organism evidence="2">
    <name type="scientific">Arundo donax</name>
    <name type="common">Giant reed</name>
    <name type="synonym">Donax arundinaceus</name>
    <dbReference type="NCBI Taxonomy" id="35708"/>
    <lineage>
        <taxon>Eukaryota</taxon>
        <taxon>Viridiplantae</taxon>
        <taxon>Streptophyta</taxon>
        <taxon>Embryophyta</taxon>
        <taxon>Tracheophyta</taxon>
        <taxon>Spermatophyta</taxon>
        <taxon>Magnoliopsida</taxon>
        <taxon>Liliopsida</taxon>
        <taxon>Poales</taxon>
        <taxon>Poaceae</taxon>
        <taxon>PACMAD clade</taxon>
        <taxon>Arundinoideae</taxon>
        <taxon>Arundineae</taxon>
        <taxon>Arundo</taxon>
    </lineage>
</organism>
<evidence type="ECO:0000313" key="2">
    <source>
        <dbReference type="EMBL" id="JAD60037.1"/>
    </source>
</evidence>
<feature type="region of interest" description="Disordered" evidence="1">
    <location>
        <begin position="1"/>
        <end position="33"/>
    </location>
</feature>
<reference evidence="2" key="2">
    <citation type="journal article" date="2015" name="Data Brief">
        <title>Shoot transcriptome of the giant reed, Arundo donax.</title>
        <authorList>
            <person name="Barrero R.A."/>
            <person name="Guerrero F.D."/>
            <person name="Moolhuijzen P."/>
            <person name="Goolsby J.A."/>
            <person name="Tidwell J."/>
            <person name="Bellgard S.E."/>
            <person name="Bellgard M.I."/>
        </authorList>
    </citation>
    <scope>NUCLEOTIDE SEQUENCE</scope>
    <source>
        <tissue evidence="2">Shoot tissue taken approximately 20 cm above the soil surface</tissue>
    </source>
</reference>
<reference evidence="2" key="1">
    <citation type="submission" date="2014-09" db="EMBL/GenBank/DDBJ databases">
        <authorList>
            <person name="Magalhaes I.L.F."/>
            <person name="Oliveira U."/>
            <person name="Santos F.R."/>
            <person name="Vidigal T.H.D.A."/>
            <person name="Brescovit A.D."/>
            <person name="Santos A.J."/>
        </authorList>
    </citation>
    <scope>NUCLEOTIDE SEQUENCE</scope>
    <source>
        <tissue evidence="2">Shoot tissue taken approximately 20 cm above the soil surface</tissue>
    </source>
</reference>
<name>A0A0A9BL93_ARUDO</name>
<protein>
    <submittedName>
        <fullName evidence="2">Uncharacterized protein</fullName>
    </submittedName>
</protein>